<feature type="region of interest" description="Disordered" evidence="9">
    <location>
        <begin position="1"/>
        <end position="23"/>
    </location>
</feature>
<evidence type="ECO:0000256" key="9">
    <source>
        <dbReference type="SAM" id="MobiDB-lite"/>
    </source>
</evidence>
<evidence type="ECO:0000313" key="11">
    <source>
        <dbReference type="EMBL" id="KEZ39631.1"/>
    </source>
</evidence>
<keyword evidence="11" id="KW-0808">Transferase</keyword>
<feature type="region of interest" description="Disordered" evidence="9">
    <location>
        <begin position="406"/>
        <end position="425"/>
    </location>
</feature>
<accession>A0A084FX19</accession>
<dbReference type="OMA" id="HIKWNEG"/>
<dbReference type="GO" id="GO:0006357">
    <property type="term" value="P:regulation of transcription by RNA polymerase II"/>
    <property type="evidence" value="ECO:0007669"/>
    <property type="project" value="InterPro"/>
</dbReference>
<dbReference type="PANTHER" id="PTHR14898">
    <property type="entry name" value="ENHANCER OF POLYCOMB"/>
    <property type="match status" value="1"/>
</dbReference>
<dbReference type="KEGG" id="sapo:SAPIO_CDS9559"/>
<gene>
    <name evidence="11" type="ORF">SAPIO_CDS9559</name>
</gene>
<dbReference type="Proteomes" id="UP000028545">
    <property type="component" value="Unassembled WGS sequence"/>
</dbReference>
<evidence type="ECO:0000256" key="3">
    <source>
        <dbReference type="ARBA" id="ARBA00023015"/>
    </source>
</evidence>
<dbReference type="OrthoDB" id="435275at2759"/>
<evidence type="ECO:0000256" key="6">
    <source>
        <dbReference type="ARBA" id="ARBA00025513"/>
    </source>
</evidence>
<evidence type="ECO:0000256" key="4">
    <source>
        <dbReference type="ARBA" id="ARBA00023163"/>
    </source>
</evidence>
<protein>
    <recommendedName>
        <fullName evidence="7">Enhancer of polycomb-like protein</fullName>
    </recommendedName>
</protein>
<sequence length="568" mass="65160">MSTRKVRVKKLSPKTALGVHREDQIDRSDYEALTTDNQIATGVEQAEENEYHLQTILKEAGTSNDQEIPVPPPQPSKIKYDDLYRMRFSGPQSYIRFSQTVEECVSCQYDMTAEDDEFLKQYNSSKKGAADALTEDDFERMMDIFEETASAQTPFASVDNTVVAYDAMVPSLNSLNSPQIMPHAKAIYEYWKSRRLEVGNKTIHPSLKFETHPESDDMDPYVCFRRREARQTRKTRARDVQCAEKLKKLRRELEEGRQLIVLSRERELLKRELMNFERSVFEQRQRVKAIKIRLGIKTEDEDLFHQKPQKRKAAEVPALQKPPGGPKGVPARVDTRPAEPELVLLEDKLAEKENELRLDLENKVLYHRQWNQDYVDLTMGPLSPPDDQRMEHIKFRPAKMQYLMTPPASSASDSMDIDEEPPPSPVMQKPPAFQFKAGGAKELPTPVPRHPAFRRRIGRLGRLWIDRRGLGVSRGLLDDTSDRWKYDSDEDEDTPIYEVDPFNTTALRFRSTVPLPNFMWKRPKELSAIEQAGSSPHGQQQVAQAAQAAQQAQAAQLAQQQAQKRPAS</sequence>
<dbReference type="InterPro" id="IPR019542">
    <property type="entry name" value="Enhancer_polycomb-like_N"/>
</dbReference>
<dbReference type="HOGENOM" id="CLU_010580_1_0_1"/>
<feature type="region of interest" description="Disordered" evidence="9">
    <location>
        <begin position="303"/>
        <end position="333"/>
    </location>
</feature>
<keyword evidence="8" id="KW-0175">Coiled coil</keyword>
<dbReference type="EMBL" id="JOWA01000143">
    <property type="protein sequence ID" value="KEZ39631.1"/>
    <property type="molecule type" value="Genomic_DNA"/>
</dbReference>
<evidence type="ECO:0000313" key="12">
    <source>
        <dbReference type="Proteomes" id="UP000028545"/>
    </source>
</evidence>
<dbReference type="RefSeq" id="XP_016639430.1">
    <property type="nucleotide sequence ID" value="XM_016790920.1"/>
</dbReference>
<dbReference type="Pfam" id="PF10513">
    <property type="entry name" value="EPL1"/>
    <property type="match status" value="1"/>
</dbReference>
<proteinExistence type="inferred from homology"/>
<comment type="similarity">
    <text evidence="2 7">Belongs to the enhancer of polycomb family.</text>
</comment>
<keyword evidence="4 7" id="KW-0804">Transcription</keyword>
<name>A0A084FX19_PSEDA</name>
<evidence type="ECO:0000256" key="8">
    <source>
        <dbReference type="SAM" id="Coils"/>
    </source>
</evidence>
<evidence type="ECO:0000256" key="5">
    <source>
        <dbReference type="ARBA" id="ARBA00023242"/>
    </source>
</evidence>
<evidence type="ECO:0000256" key="1">
    <source>
        <dbReference type="ARBA" id="ARBA00004123"/>
    </source>
</evidence>
<feature type="coiled-coil region" evidence="8">
    <location>
        <begin position="246"/>
        <end position="279"/>
    </location>
</feature>
<evidence type="ECO:0000256" key="7">
    <source>
        <dbReference type="RuleBase" id="RU361124"/>
    </source>
</evidence>
<comment type="caution">
    <text evidence="11">The sequence shown here is derived from an EMBL/GenBank/DDBJ whole genome shotgun (WGS) entry which is preliminary data.</text>
</comment>
<evidence type="ECO:0000259" key="10">
    <source>
        <dbReference type="Pfam" id="PF10513"/>
    </source>
</evidence>
<comment type="function">
    <text evidence="6">Component of the NuA4 histone acetyltransferase complex which is involved in transcriptional activation of selected genes principally by acetylation of nucleosomal histone H4 and H2A. The NuA4 complex is also involved in DNA repair. Involved in gene silencing by neighboring heterochromatin, blockage of the silencing spreading along the chromosome, and required for cell cycle progression through G2/M.</text>
</comment>
<dbReference type="GO" id="GO:0035267">
    <property type="term" value="C:NuA4 histone acetyltransferase complex"/>
    <property type="evidence" value="ECO:0007669"/>
    <property type="project" value="InterPro"/>
</dbReference>
<feature type="domain" description="Enhancer of polycomb-like N-terminal" evidence="10">
    <location>
        <begin position="7"/>
        <end position="147"/>
    </location>
</feature>
<keyword evidence="12" id="KW-1185">Reference proteome</keyword>
<dbReference type="GO" id="GO:0016740">
    <property type="term" value="F:transferase activity"/>
    <property type="evidence" value="ECO:0007669"/>
    <property type="project" value="UniProtKB-KW"/>
</dbReference>
<keyword evidence="3 7" id="KW-0805">Transcription regulation</keyword>
<dbReference type="GeneID" id="27728631"/>
<reference evidence="11 12" key="1">
    <citation type="journal article" date="2014" name="Genome Announc.">
        <title>Draft genome sequence of the pathogenic fungus Scedosporium apiospermum.</title>
        <authorList>
            <person name="Vandeputte P."/>
            <person name="Ghamrawi S."/>
            <person name="Rechenmann M."/>
            <person name="Iltis A."/>
            <person name="Giraud S."/>
            <person name="Fleury M."/>
            <person name="Thornton C."/>
            <person name="Delhaes L."/>
            <person name="Meyer W."/>
            <person name="Papon N."/>
            <person name="Bouchara J.P."/>
        </authorList>
    </citation>
    <scope>NUCLEOTIDE SEQUENCE [LARGE SCALE GENOMIC DNA]</scope>
    <source>
        <strain evidence="11 12">IHEM 14462</strain>
    </source>
</reference>
<comment type="subcellular location">
    <subcellularLocation>
        <location evidence="1 7">Nucleus</location>
    </subcellularLocation>
</comment>
<dbReference type="AlphaFoldDB" id="A0A084FX19"/>
<dbReference type="GO" id="GO:0005634">
    <property type="term" value="C:nucleus"/>
    <property type="evidence" value="ECO:0007669"/>
    <property type="project" value="UniProtKB-SubCell"/>
</dbReference>
<dbReference type="VEuPathDB" id="FungiDB:SAPIO_CDS9559"/>
<keyword evidence="5 7" id="KW-0539">Nucleus</keyword>
<dbReference type="InterPro" id="IPR024943">
    <property type="entry name" value="Enhancer_polycomb"/>
</dbReference>
<organism evidence="11 12">
    <name type="scientific">Pseudallescheria apiosperma</name>
    <name type="common">Scedosporium apiospermum</name>
    <dbReference type="NCBI Taxonomy" id="563466"/>
    <lineage>
        <taxon>Eukaryota</taxon>
        <taxon>Fungi</taxon>
        <taxon>Dikarya</taxon>
        <taxon>Ascomycota</taxon>
        <taxon>Pezizomycotina</taxon>
        <taxon>Sordariomycetes</taxon>
        <taxon>Hypocreomycetidae</taxon>
        <taxon>Microascales</taxon>
        <taxon>Microascaceae</taxon>
        <taxon>Scedosporium</taxon>
    </lineage>
</organism>
<feature type="compositionally biased region" description="Basic residues" evidence="9">
    <location>
        <begin position="1"/>
        <end position="12"/>
    </location>
</feature>
<evidence type="ECO:0000256" key="2">
    <source>
        <dbReference type="ARBA" id="ARBA00008035"/>
    </source>
</evidence>